<reference evidence="2" key="1">
    <citation type="submission" date="2017-09" db="EMBL/GenBank/DDBJ databases">
        <title>Depth-based differentiation of microbial function through sediment-hosted aquifers and enrichment of novel symbionts in the deep terrestrial subsurface.</title>
        <authorList>
            <person name="Probst A.J."/>
            <person name="Ladd B."/>
            <person name="Jarett J.K."/>
            <person name="Geller-Mcgrath D.E."/>
            <person name="Sieber C.M.K."/>
            <person name="Emerson J.B."/>
            <person name="Anantharaman K."/>
            <person name="Thomas B.C."/>
            <person name="Malmstrom R."/>
            <person name="Stieglmeier M."/>
            <person name="Klingl A."/>
            <person name="Woyke T."/>
            <person name="Ryan C.M."/>
            <person name="Banfield J.F."/>
        </authorList>
    </citation>
    <scope>NUCLEOTIDE SEQUENCE [LARGE SCALE GENOMIC DNA]</scope>
</reference>
<dbReference type="PANTHER" id="PTHR38471">
    <property type="entry name" value="FOUR HELIX BUNDLE PROTEIN"/>
    <property type="match status" value="1"/>
</dbReference>
<organism evidence="1 2">
    <name type="scientific">Candidatus Magasanikbacteria bacterium CG_4_10_14_0_2_um_filter_41_31</name>
    <dbReference type="NCBI Taxonomy" id="1974639"/>
    <lineage>
        <taxon>Bacteria</taxon>
        <taxon>Candidatus Magasanikiibacteriota</taxon>
    </lineage>
</organism>
<gene>
    <name evidence="1" type="ORF">COX83_03910</name>
</gene>
<evidence type="ECO:0000313" key="2">
    <source>
        <dbReference type="Proteomes" id="UP000230078"/>
    </source>
</evidence>
<sequence length="121" mass="14084">MGEGFHEKLKRLIHEYIRLSYVHTKKYPADERFGLTSQDRRAAVSVMSNYVEGHGRIKIGSKQNFYEISFASLKESIYCRFLAQELLYITKEEYTKAFALKDEIAAMLYTTIKGLEKDKST</sequence>
<dbReference type="EMBL" id="PFPI01000054">
    <property type="protein sequence ID" value="PIZ92607.1"/>
    <property type="molecule type" value="Genomic_DNA"/>
</dbReference>
<evidence type="ECO:0008006" key="3">
    <source>
        <dbReference type="Google" id="ProtNLM"/>
    </source>
</evidence>
<proteinExistence type="predicted"/>
<dbReference type="InterPro" id="IPR012657">
    <property type="entry name" value="23S_rRNA-intervening_sequence"/>
</dbReference>
<dbReference type="AlphaFoldDB" id="A0A2M7V2E5"/>
<dbReference type="InterPro" id="IPR036583">
    <property type="entry name" value="23S_rRNA_IVS_sf"/>
</dbReference>
<dbReference type="CDD" id="cd16377">
    <property type="entry name" value="23S_rRNA_IVP_like"/>
    <property type="match status" value="1"/>
</dbReference>
<name>A0A2M7V2E5_9BACT</name>
<protein>
    <recommendedName>
        <fullName evidence="3">Four helix bundle protein</fullName>
    </recommendedName>
</protein>
<dbReference type="Pfam" id="PF05635">
    <property type="entry name" value="23S_rRNA_IVP"/>
    <property type="match status" value="1"/>
</dbReference>
<evidence type="ECO:0000313" key="1">
    <source>
        <dbReference type="EMBL" id="PIZ92607.1"/>
    </source>
</evidence>
<accession>A0A2M7V2E5</accession>
<dbReference type="SUPFAM" id="SSF158446">
    <property type="entry name" value="IVS-encoded protein-like"/>
    <property type="match status" value="1"/>
</dbReference>
<dbReference type="NCBIfam" id="TIGR02436">
    <property type="entry name" value="four helix bundle protein"/>
    <property type="match status" value="1"/>
</dbReference>
<comment type="caution">
    <text evidence="1">The sequence shown here is derived from an EMBL/GenBank/DDBJ whole genome shotgun (WGS) entry which is preliminary data.</text>
</comment>
<dbReference type="Gene3D" id="1.20.1440.60">
    <property type="entry name" value="23S rRNA-intervening sequence"/>
    <property type="match status" value="1"/>
</dbReference>
<dbReference type="PANTHER" id="PTHR38471:SF2">
    <property type="entry name" value="FOUR HELIX BUNDLE PROTEIN"/>
    <property type="match status" value="1"/>
</dbReference>
<dbReference type="Proteomes" id="UP000230078">
    <property type="component" value="Unassembled WGS sequence"/>
</dbReference>